<keyword evidence="1" id="KW-0472">Membrane</keyword>
<dbReference type="AlphaFoldDB" id="A0A521FUB9"/>
<evidence type="ECO:0000313" key="2">
    <source>
        <dbReference type="EMBL" id="SMO99767.1"/>
    </source>
</evidence>
<keyword evidence="1" id="KW-0812">Transmembrane</keyword>
<dbReference type="Proteomes" id="UP000320300">
    <property type="component" value="Unassembled WGS sequence"/>
</dbReference>
<gene>
    <name evidence="2" type="ORF">SAMN06265348_12617</name>
</gene>
<organism evidence="2 3">
    <name type="scientific">Pedobacter westerhofensis</name>
    <dbReference type="NCBI Taxonomy" id="425512"/>
    <lineage>
        <taxon>Bacteria</taxon>
        <taxon>Pseudomonadati</taxon>
        <taxon>Bacteroidota</taxon>
        <taxon>Sphingobacteriia</taxon>
        <taxon>Sphingobacteriales</taxon>
        <taxon>Sphingobacteriaceae</taxon>
        <taxon>Pedobacter</taxon>
    </lineage>
</organism>
<proteinExistence type="predicted"/>
<dbReference type="EMBL" id="FXTN01000026">
    <property type="protein sequence ID" value="SMO99767.1"/>
    <property type="molecule type" value="Genomic_DNA"/>
</dbReference>
<accession>A0A521FUB9</accession>
<name>A0A521FUB9_9SPHI</name>
<evidence type="ECO:0000256" key="1">
    <source>
        <dbReference type="SAM" id="Phobius"/>
    </source>
</evidence>
<reference evidence="2 3" key="1">
    <citation type="submission" date="2017-05" db="EMBL/GenBank/DDBJ databases">
        <authorList>
            <person name="Varghese N."/>
            <person name="Submissions S."/>
        </authorList>
    </citation>
    <scope>NUCLEOTIDE SEQUENCE [LARGE SCALE GENOMIC DNA]</scope>
    <source>
        <strain evidence="2 3">DSM 19036</strain>
    </source>
</reference>
<sequence length="208" mass="23723">MINNKLLKWLHIVTIVVMVAILVYMIINMFFAGFMVDSSLIPESLTLIIALISLILSYFTFMVLMENKRPQVTINLDWNSRYNIVQLEINNVGQKAAKDITIKYSTDSIWNTLDSGSLSKIASNISSLNSSQIIKKNLGTQNSININSMINLTVRYKNLSGLLYYEEDFVLNFNDYKNSASYENELTRTLYELQALPNAIIGLNKKKM</sequence>
<feature type="transmembrane region" description="Helical" evidence="1">
    <location>
        <begin position="44"/>
        <end position="64"/>
    </location>
</feature>
<keyword evidence="1" id="KW-1133">Transmembrane helix</keyword>
<keyword evidence="3" id="KW-1185">Reference proteome</keyword>
<evidence type="ECO:0000313" key="3">
    <source>
        <dbReference type="Proteomes" id="UP000320300"/>
    </source>
</evidence>
<protein>
    <submittedName>
        <fullName evidence="2">Uncharacterized protein</fullName>
    </submittedName>
</protein>
<dbReference type="RefSeq" id="WP_142531383.1">
    <property type="nucleotide sequence ID" value="NZ_CBCSJO010000023.1"/>
</dbReference>
<feature type="transmembrane region" description="Helical" evidence="1">
    <location>
        <begin position="12"/>
        <end position="32"/>
    </location>
</feature>